<feature type="compositionally biased region" description="Polar residues" evidence="1">
    <location>
        <begin position="44"/>
        <end position="57"/>
    </location>
</feature>
<feature type="region of interest" description="Disordered" evidence="1">
    <location>
        <begin position="472"/>
        <end position="517"/>
    </location>
</feature>
<reference evidence="2" key="1">
    <citation type="journal article" date="2023" name="Nat. Commun.">
        <title>Diploid and tetraploid genomes of Acorus and the evolution of monocots.</title>
        <authorList>
            <person name="Ma L."/>
            <person name="Liu K.W."/>
            <person name="Li Z."/>
            <person name="Hsiao Y.Y."/>
            <person name="Qi Y."/>
            <person name="Fu T."/>
            <person name="Tang G.D."/>
            <person name="Zhang D."/>
            <person name="Sun W.H."/>
            <person name="Liu D.K."/>
            <person name="Li Y."/>
            <person name="Chen G.Z."/>
            <person name="Liu X.D."/>
            <person name="Liao X.Y."/>
            <person name="Jiang Y.T."/>
            <person name="Yu X."/>
            <person name="Hao Y."/>
            <person name="Huang J."/>
            <person name="Zhao X.W."/>
            <person name="Ke S."/>
            <person name="Chen Y.Y."/>
            <person name="Wu W.L."/>
            <person name="Hsu J.L."/>
            <person name="Lin Y.F."/>
            <person name="Huang M.D."/>
            <person name="Li C.Y."/>
            <person name="Huang L."/>
            <person name="Wang Z.W."/>
            <person name="Zhao X."/>
            <person name="Zhong W.Y."/>
            <person name="Peng D.H."/>
            <person name="Ahmad S."/>
            <person name="Lan S."/>
            <person name="Zhang J.S."/>
            <person name="Tsai W.C."/>
            <person name="Van de Peer Y."/>
            <person name="Liu Z.J."/>
        </authorList>
    </citation>
    <scope>NUCLEOTIDE SEQUENCE</scope>
    <source>
        <strain evidence="2">CP</strain>
    </source>
</reference>
<dbReference type="AlphaFoldDB" id="A0AAV9CND6"/>
<comment type="caution">
    <text evidence="2">The sequence shown here is derived from an EMBL/GenBank/DDBJ whole genome shotgun (WGS) entry which is preliminary data.</text>
</comment>
<dbReference type="InterPro" id="IPR039319">
    <property type="entry name" value="ELF3-like"/>
</dbReference>
<feature type="region of interest" description="Disordered" evidence="1">
    <location>
        <begin position="178"/>
        <end position="275"/>
    </location>
</feature>
<dbReference type="EMBL" id="JAUJYO010000018">
    <property type="protein sequence ID" value="KAK1290370.1"/>
    <property type="molecule type" value="Genomic_DNA"/>
</dbReference>
<sequence>MKGGKDDDGKIMGPLFPRLHVNDTDKGGPRAPPRNKMALYEQLSIPSQRFNSTASSQLPPPPHHGNNLVPSASPSQSRGHERSIYSPNYFHASTRSPSVHSTEKFHPHPTDGANFDYARMEFRGNNLNNASFGTVANNEFQSTAECSSLRPRDTSTLNEKKCGGADDDDFMVPTFDHTGTTLNSNKDSHLVDGKTLPSRQMYPGRQSTSNISDRPHCSHGRASAATNTNDTNSKQETNRRDQRAQEGVAIECIREKSASQPSTRENVGEDPVSGSVQDVEISHDGRMRQHKENISSDNLSDRPWCKSNGGIVKTLLRLRGELHSQPSMIKHFRSSDEAEYRSVQSHNKARGSLQREYADRTDEVSETSMVDSVSRVDVSPDDVVGVIGQKHFWKARRAMANQQRVFAVQVFELHRLIKVQKLIAGSPHLLLEGNPYITRPASKVSCKVPHSDFAIKSQAQIVMQIEDLERPKQLTEFSTGTRKTSPPRPICKESLNNQQLNPPPPPPPPDNNPKANPWCFQPPANQWLIPVMSPSEGLVYKPYSGPFPPAIGFMSPILGATPPNLMHASYSVPPPPNYFPHPYGLSMLNPNHHLVSSPAIEQVSTVVKPQPDRQPEQLSMEEVNLNMQSRSSCNVSSQKSEALLCRVWKFKENSGLQGSTASSPTEQLAEGGGSQGGPPPVAVASHGNASGGDALPLFPMRSVSNGSGGPSATVATQGTHGLTRAIKAVPHNRRSATENAARIFRSIQRERQQNDSL</sequence>
<dbReference type="Proteomes" id="UP001180020">
    <property type="component" value="Unassembled WGS sequence"/>
</dbReference>
<dbReference type="PANTHER" id="PTHR34281:SF2">
    <property type="entry name" value="PROTEIN EARLY FLOWERING 3"/>
    <property type="match status" value="1"/>
</dbReference>
<dbReference type="GO" id="GO:2000028">
    <property type="term" value="P:regulation of photoperiodism, flowering"/>
    <property type="evidence" value="ECO:0007669"/>
    <property type="project" value="InterPro"/>
</dbReference>
<feature type="compositionally biased region" description="Polar residues" evidence="1">
    <location>
        <begin position="68"/>
        <end position="77"/>
    </location>
</feature>
<feature type="compositionally biased region" description="Polar residues" evidence="1">
    <location>
        <begin position="224"/>
        <end position="235"/>
    </location>
</feature>
<name>A0AAV9CND6_ACOCL</name>
<feature type="compositionally biased region" description="Polar residues" evidence="1">
    <location>
        <begin position="475"/>
        <end position="484"/>
    </location>
</feature>
<feature type="region of interest" description="Disordered" evidence="1">
    <location>
        <begin position="343"/>
        <end position="368"/>
    </location>
</feature>
<evidence type="ECO:0000313" key="3">
    <source>
        <dbReference type="Proteomes" id="UP001180020"/>
    </source>
</evidence>
<keyword evidence="3" id="KW-1185">Reference proteome</keyword>
<proteinExistence type="predicted"/>
<reference evidence="2" key="2">
    <citation type="submission" date="2023-06" db="EMBL/GenBank/DDBJ databases">
        <authorList>
            <person name="Ma L."/>
            <person name="Liu K.-W."/>
            <person name="Li Z."/>
            <person name="Hsiao Y.-Y."/>
            <person name="Qi Y."/>
            <person name="Fu T."/>
            <person name="Tang G."/>
            <person name="Zhang D."/>
            <person name="Sun W.-H."/>
            <person name="Liu D.-K."/>
            <person name="Li Y."/>
            <person name="Chen G.-Z."/>
            <person name="Liu X.-D."/>
            <person name="Liao X.-Y."/>
            <person name="Jiang Y.-T."/>
            <person name="Yu X."/>
            <person name="Hao Y."/>
            <person name="Huang J."/>
            <person name="Zhao X.-W."/>
            <person name="Ke S."/>
            <person name="Chen Y.-Y."/>
            <person name="Wu W.-L."/>
            <person name="Hsu J.-L."/>
            <person name="Lin Y.-F."/>
            <person name="Huang M.-D."/>
            <person name="Li C.-Y."/>
            <person name="Huang L."/>
            <person name="Wang Z.-W."/>
            <person name="Zhao X."/>
            <person name="Zhong W.-Y."/>
            <person name="Peng D.-H."/>
            <person name="Ahmad S."/>
            <person name="Lan S."/>
            <person name="Zhang J.-S."/>
            <person name="Tsai W.-C."/>
            <person name="Van De Peer Y."/>
            <person name="Liu Z.-J."/>
        </authorList>
    </citation>
    <scope>NUCLEOTIDE SEQUENCE</scope>
    <source>
        <strain evidence="2">CP</strain>
        <tissue evidence="2">Leaves</tissue>
    </source>
</reference>
<accession>A0AAV9CND6</accession>
<gene>
    <name evidence="2" type="primary">ELF3</name>
    <name evidence="2" type="ORF">QJS10_CPB18g00852</name>
</gene>
<feature type="region of interest" description="Disordered" evidence="1">
    <location>
        <begin position="1"/>
        <end position="82"/>
    </location>
</feature>
<evidence type="ECO:0000313" key="2">
    <source>
        <dbReference type="EMBL" id="KAK1290370.1"/>
    </source>
</evidence>
<feature type="compositionally biased region" description="Basic and acidic residues" evidence="1">
    <location>
        <begin position="1"/>
        <end position="10"/>
    </location>
</feature>
<protein>
    <submittedName>
        <fullName evidence="2">Protein EARLY FLOWERING 3</fullName>
    </submittedName>
</protein>
<feature type="compositionally biased region" description="Pro residues" evidence="1">
    <location>
        <begin position="501"/>
        <end position="511"/>
    </location>
</feature>
<feature type="compositionally biased region" description="Polar residues" evidence="1">
    <location>
        <begin position="655"/>
        <end position="666"/>
    </location>
</feature>
<dbReference type="PANTHER" id="PTHR34281">
    <property type="entry name" value="PROTEIN EARLY FLOWERING 3"/>
    <property type="match status" value="1"/>
</dbReference>
<organism evidence="2 3">
    <name type="scientific">Acorus calamus</name>
    <name type="common">Sweet flag</name>
    <dbReference type="NCBI Taxonomy" id="4465"/>
    <lineage>
        <taxon>Eukaryota</taxon>
        <taxon>Viridiplantae</taxon>
        <taxon>Streptophyta</taxon>
        <taxon>Embryophyta</taxon>
        <taxon>Tracheophyta</taxon>
        <taxon>Spermatophyta</taxon>
        <taxon>Magnoliopsida</taxon>
        <taxon>Liliopsida</taxon>
        <taxon>Acoraceae</taxon>
        <taxon>Acorus</taxon>
    </lineage>
</organism>
<feature type="region of interest" description="Disordered" evidence="1">
    <location>
        <begin position="655"/>
        <end position="739"/>
    </location>
</feature>
<evidence type="ECO:0000256" key="1">
    <source>
        <dbReference type="SAM" id="MobiDB-lite"/>
    </source>
</evidence>